<dbReference type="Gene3D" id="3.40.50.2300">
    <property type="match status" value="2"/>
</dbReference>
<dbReference type="PANTHER" id="PTHR30146:SF149">
    <property type="entry name" value="HTH-TYPE TRANSCRIPTIONAL REGULATOR EBGR"/>
    <property type="match status" value="1"/>
</dbReference>
<evidence type="ECO:0000259" key="4">
    <source>
        <dbReference type="PROSITE" id="PS50932"/>
    </source>
</evidence>
<evidence type="ECO:0000256" key="3">
    <source>
        <dbReference type="ARBA" id="ARBA00023163"/>
    </source>
</evidence>
<dbReference type="CDD" id="cd01544">
    <property type="entry name" value="PBP1_GalR"/>
    <property type="match status" value="1"/>
</dbReference>
<dbReference type="Gene3D" id="1.10.260.40">
    <property type="entry name" value="lambda repressor-like DNA-binding domains"/>
    <property type="match status" value="1"/>
</dbReference>
<dbReference type="Pfam" id="PF00356">
    <property type="entry name" value="LacI"/>
    <property type="match status" value="1"/>
</dbReference>
<dbReference type="GO" id="GO:0000976">
    <property type="term" value="F:transcription cis-regulatory region binding"/>
    <property type="evidence" value="ECO:0007669"/>
    <property type="project" value="TreeGrafter"/>
</dbReference>
<dbReference type="CDD" id="cd01392">
    <property type="entry name" value="HTH_LacI"/>
    <property type="match status" value="1"/>
</dbReference>
<dbReference type="PANTHER" id="PTHR30146">
    <property type="entry name" value="LACI-RELATED TRANSCRIPTIONAL REPRESSOR"/>
    <property type="match status" value="1"/>
</dbReference>
<proteinExistence type="predicted"/>
<dbReference type="GO" id="GO:0003700">
    <property type="term" value="F:DNA-binding transcription factor activity"/>
    <property type="evidence" value="ECO:0007669"/>
    <property type="project" value="TreeGrafter"/>
</dbReference>
<dbReference type="Pfam" id="PF13377">
    <property type="entry name" value="Peripla_BP_3"/>
    <property type="match status" value="1"/>
</dbReference>
<dbReference type="InterPro" id="IPR028082">
    <property type="entry name" value="Peripla_BP_I"/>
</dbReference>
<organism evidence="5 6">
    <name type="scientific">Streptococcus danieliae</name>
    <dbReference type="NCBI Taxonomy" id="747656"/>
    <lineage>
        <taxon>Bacteria</taxon>
        <taxon>Bacillati</taxon>
        <taxon>Bacillota</taxon>
        <taxon>Bacilli</taxon>
        <taxon>Lactobacillales</taxon>
        <taxon>Streptococcaceae</taxon>
        <taxon>Streptococcus</taxon>
    </lineage>
</organism>
<dbReference type="SMART" id="SM00354">
    <property type="entry name" value="HTH_LACI"/>
    <property type="match status" value="1"/>
</dbReference>
<dbReference type="PROSITE" id="PS00356">
    <property type="entry name" value="HTH_LACI_1"/>
    <property type="match status" value="1"/>
</dbReference>
<dbReference type="AlphaFoldDB" id="A0A7Z0M542"/>
<dbReference type="PRINTS" id="PR00036">
    <property type="entry name" value="HTHLACI"/>
</dbReference>
<dbReference type="InterPro" id="IPR000843">
    <property type="entry name" value="HTH_LacI"/>
</dbReference>
<evidence type="ECO:0000313" key="5">
    <source>
        <dbReference type="EMBL" id="NYS95871.1"/>
    </source>
</evidence>
<dbReference type="SUPFAM" id="SSF47413">
    <property type="entry name" value="lambda repressor-like DNA-binding domains"/>
    <property type="match status" value="1"/>
</dbReference>
<sequence length="336" mass="37786">MATLKDIASLANVSIATVSRVLNQDPTLAVTEQTRHRILTAADELGYKRHQKSGNFKKEKHQIAIIQWVSEQDELDDLYYYNIRLGIENRAQELDYEMLRYFNDIPFRLAEEVIGVICIGKFSQQQIAHLEQLQKPLVFVDSDTLNQGHPCVTTDFENAVQSALHYLTETGCHRIGLLTGQERTTDLTETIPEPRLRAYSLFCIEKGIYDPQLILTGSFTTQAGYDLIKSKIAAQEKLPEAYFAASDSLAIGALKALQEAGIRVPEDIQLISFNDTSITKQVYPRLSSVTVYTEEMGRTAMDILNKQVLSPRDIPTLTRLGTTLSLRESTKSTPDL</sequence>
<evidence type="ECO:0000313" key="6">
    <source>
        <dbReference type="Proteomes" id="UP000589521"/>
    </source>
</evidence>
<name>A0A7Z0M542_9STRE</name>
<reference evidence="5 6" key="1">
    <citation type="submission" date="2020-07" db="EMBL/GenBank/DDBJ databases">
        <title>MOT database genomes.</title>
        <authorList>
            <person name="Joseph S."/>
            <person name="Aduse-Opoku J."/>
            <person name="Hashim A."/>
            <person name="Wade W."/>
            <person name="Curtis M."/>
        </authorList>
    </citation>
    <scope>NUCLEOTIDE SEQUENCE [LARGE SCALE GENOMIC DNA]</scope>
    <source>
        <strain evidence="5 6">STR</strain>
    </source>
</reference>
<dbReference type="InterPro" id="IPR046335">
    <property type="entry name" value="LacI/GalR-like_sensor"/>
</dbReference>
<feature type="domain" description="HTH lacI-type" evidence="4">
    <location>
        <begin position="2"/>
        <end position="58"/>
    </location>
</feature>
<evidence type="ECO:0000256" key="2">
    <source>
        <dbReference type="ARBA" id="ARBA00023125"/>
    </source>
</evidence>
<keyword evidence="2 5" id="KW-0238">DNA-binding</keyword>
<accession>A0A7Z0M542</accession>
<dbReference type="InterPro" id="IPR010982">
    <property type="entry name" value="Lambda_DNA-bd_dom_sf"/>
</dbReference>
<evidence type="ECO:0000256" key="1">
    <source>
        <dbReference type="ARBA" id="ARBA00023015"/>
    </source>
</evidence>
<dbReference type="SUPFAM" id="SSF53822">
    <property type="entry name" value="Periplasmic binding protein-like I"/>
    <property type="match status" value="1"/>
</dbReference>
<protein>
    <submittedName>
        <fullName evidence="5">LacI family DNA-binding transcriptional regulator</fullName>
    </submittedName>
</protein>
<dbReference type="EMBL" id="JACBXX010000054">
    <property type="protein sequence ID" value="NYS95871.1"/>
    <property type="molecule type" value="Genomic_DNA"/>
</dbReference>
<dbReference type="PROSITE" id="PS50932">
    <property type="entry name" value="HTH_LACI_2"/>
    <property type="match status" value="1"/>
</dbReference>
<dbReference type="RefSeq" id="WP_179924715.1">
    <property type="nucleotide sequence ID" value="NZ_JACBXX010000054.1"/>
</dbReference>
<keyword evidence="3" id="KW-0804">Transcription</keyword>
<keyword evidence="1" id="KW-0805">Transcription regulation</keyword>
<gene>
    <name evidence="5" type="ORF">HZY94_01430</name>
</gene>
<comment type="caution">
    <text evidence="5">The sequence shown here is derived from an EMBL/GenBank/DDBJ whole genome shotgun (WGS) entry which is preliminary data.</text>
</comment>
<dbReference type="Proteomes" id="UP000589521">
    <property type="component" value="Unassembled WGS sequence"/>
</dbReference>